<evidence type="ECO:0000313" key="5">
    <source>
        <dbReference type="Proteomes" id="UP000287394"/>
    </source>
</evidence>
<dbReference type="CDD" id="cd03255">
    <property type="entry name" value="ABC_MJ0796_LolCDE_FtsE"/>
    <property type="match status" value="1"/>
</dbReference>
<evidence type="ECO:0000256" key="3">
    <source>
        <dbReference type="ARBA" id="ARBA00022840"/>
    </source>
</evidence>
<dbReference type="PANTHER" id="PTHR24220">
    <property type="entry name" value="IMPORT ATP-BINDING PROTEIN"/>
    <property type="match status" value="1"/>
</dbReference>
<organism evidence="4 5">
    <name type="scientific">Capsulimonas corticalis</name>
    <dbReference type="NCBI Taxonomy" id="2219043"/>
    <lineage>
        <taxon>Bacteria</taxon>
        <taxon>Bacillati</taxon>
        <taxon>Armatimonadota</taxon>
        <taxon>Armatimonadia</taxon>
        <taxon>Capsulimonadales</taxon>
        <taxon>Capsulimonadaceae</taxon>
        <taxon>Capsulimonas</taxon>
    </lineage>
</organism>
<dbReference type="RefSeq" id="WP_165864310.1">
    <property type="nucleotide sequence ID" value="NZ_AP025739.1"/>
</dbReference>
<reference evidence="4 5" key="1">
    <citation type="journal article" date="2019" name="Int. J. Syst. Evol. Microbiol.">
        <title>Capsulimonas corticalis gen. nov., sp. nov., an aerobic capsulated bacterium, of a novel bacterial order, Capsulimonadales ord. nov., of the class Armatimonadia of the phylum Armatimonadetes.</title>
        <authorList>
            <person name="Li J."/>
            <person name="Kudo C."/>
            <person name="Tonouchi A."/>
        </authorList>
    </citation>
    <scope>NUCLEOTIDE SEQUENCE [LARGE SCALE GENOMIC DNA]</scope>
    <source>
        <strain evidence="4 5">AX-7</strain>
    </source>
</reference>
<dbReference type="InterPro" id="IPR017911">
    <property type="entry name" value="MacB-like_ATP-bd"/>
</dbReference>
<dbReference type="SMART" id="SM00382">
    <property type="entry name" value="AAA"/>
    <property type="match status" value="1"/>
</dbReference>
<dbReference type="InterPro" id="IPR003593">
    <property type="entry name" value="AAA+_ATPase"/>
</dbReference>
<keyword evidence="1" id="KW-0813">Transport</keyword>
<dbReference type="InterPro" id="IPR017871">
    <property type="entry name" value="ABC_transporter-like_CS"/>
</dbReference>
<dbReference type="GO" id="GO:0005524">
    <property type="term" value="F:ATP binding"/>
    <property type="evidence" value="ECO:0007669"/>
    <property type="project" value="UniProtKB-KW"/>
</dbReference>
<dbReference type="EMBL" id="AP025739">
    <property type="protein sequence ID" value="BDI31439.1"/>
    <property type="molecule type" value="Genomic_DNA"/>
</dbReference>
<accession>A0A402CY62</accession>
<evidence type="ECO:0000256" key="2">
    <source>
        <dbReference type="ARBA" id="ARBA00022741"/>
    </source>
</evidence>
<dbReference type="InterPro" id="IPR003439">
    <property type="entry name" value="ABC_transporter-like_ATP-bd"/>
</dbReference>
<keyword evidence="2" id="KW-0547">Nucleotide-binding</keyword>
<evidence type="ECO:0000313" key="4">
    <source>
        <dbReference type="EMBL" id="BDI31439.1"/>
    </source>
</evidence>
<proteinExistence type="predicted"/>
<dbReference type="GO" id="GO:0022857">
    <property type="term" value="F:transmembrane transporter activity"/>
    <property type="evidence" value="ECO:0007669"/>
    <property type="project" value="TreeGrafter"/>
</dbReference>
<gene>
    <name evidence="4" type="ORF">CCAX7_34900</name>
</gene>
<dbReference type="SUPFAM" id="SSF52540">
    <property type="entry name" value="P-loop containing nucleoside triphosphate hydrolases"/>
    <property type="match status" value="1"/>
</dbReference>
<sequence>MTDLLTTDKISLVYTDGERNTYALRDVSIEIPDRKFIGIMGPSGSGKSSLLYILSGLKRPTGGEVRLKDYAYGGRPDRELVDLRRTRFGFVFQQPYLLVWQTAMENVLMGAPELHEEARRKAQTYFDQLGIARLQNKLPSQLSGGEKQRVCVARAMMNDPEIIFADEPTASLDHTNGRLVIDLLSAYRERGTVIVVTHDPEMLTGADTVLMMRDGESQGWVTPDQLAEVGAKSKTISLGER</sequence>
<protein>
    <submittedName>
        <fullName evidence="4">ABC transporter ATP-binding protein</fullName>
    </submittedName>
</protein>
<dbReference type="PANTHER" id="PTHR24220:SF86">
    <property type="entry name" value="ABC TRANSPORTER ABCH.1"/>
    <property type="match status" value="1"/>
</dbReference>
<name>A0A402CY62_9BACT</name>
<dbReference type="GO" id="GO:0016887">
    <property type="term" value="F:ATP hydrolysis activity"/>
    <property type="evidence" value="ECO:0007669"/>
    <property type="project" value="InterPro"/>
</dbReference>
<dbReference type="PROSITE" id="PS50893">
    <property type="entry name" value="ABC_TRANSPORTER_2"/>
    <property type="match status" value="1"/>
</dbReference>
<dbReference type="KEGG" id="ccot:CCAX7_34900"/>
<dbReference type="PROSITE" id="PS00211">
    <property type="entry name" value="ABC_TRANSPORTER_1"/>
    <property type="match status" value="1"/>
</dbReference>
<keyword evidence="3 4" id="KW-0067">ATP-binding</keyword>
<keyword evidence="5" id="KW-1185">Reference proteome</keyword>
<evidence type="ECO:0000256" key="1">
    <source>
        <dbReference type="ARBA" id="ARBA00022448"/>
    </source>
</evidence>
<dbReference type="GO" id="GO:0005886">
    <property type="term" value="C:plasma membrane"/>
    <property type="evidence" value="ECO:0007669"/>
    <property type="project" value="TreeGrafter"/>
</dbReference>
<dbReference type="Gene3D" id="3.40.50.300">
    <property type="entry name" value="P-loop containing nucleotide triphosphate hydrolases"/>
    <property type="match status" value="1"/>
</dbReference>
<dbReference type="Proteomes" id="UP000287394">
    <property type="component" value="Chromosome"/>
</dbReference>
<dbReference type="Pfam" id="PF00005">
    <property type="entry name" value="ABC_tran"/>
    <property type="match status" value="1"/>
</dbReference>
<dbReference type="InterPro" id="IPR027417">
    <property type="entry name" value="P-loop_NTPase"/>
</dbReference>
<dbReference type="AlphaFoldDB" id="A0A402CY62"/>
<dbReference type="InterPro" id="IPR015854">
    <property type="entry name" value="ABC_transpr_LolD-like"/>
</dbReference>